<dbReference type="InterPro" id="IPR045851">
    <property type="entry name" value="AMP-bd_C_sf"/>
</dbReference>
<dbReference type="Proteomes" id="UP000565205">
    <property type="component" value="Unassembled WGS sequence"/>
</dbReference>
<feature type="domain" description="AMP-dependent synthetase/ligase" evidence="2">
    <location>
        <begin position="14"/>
        <end position="406"/>
    </location>
</feature>
<dbReference type="EMBL" id="JABXXQ010000364">
    <property type="protein sequence ID" value="NVN31398.1"/>
    <property type="molecule type" value="Genomic_DNA"/>
</dbReference>
<gene>
    <name evidence="3" type="ORF">FHR90_002579</name>
    <name evidence="4" type="ORF">HUK83_13795</name>
</gene>
<dbReference type="PANTHER" id="PTHR22754">
    <property type="entry name" value="DISCO-INTERACTING PROTEIN 2 DIP2 -RELATED"/>
    <property type="match status" value="1"/>
</dbReference>
<dbReference type="InterPro" id="IPR042099">
    <property type="entry name" value="ANL_N_sf"/>
</dbReference>
<comment type="similarity">
    <text evidence="1">Belongs to the ATP-dependent AMP-binding enzyme family.</text>
</comment>
<keyword evidence="3" id="KW-0436">Ligase</keyword>
<dbReference type="GO" id="GO:0016874">
    <property type="term" value="F:ligase activity"/>
    <property type="evidence" value="ECO:0007669"/>
    <property type="project" value="UniProtKB-KW"/>
</dbReference>
<evidence type="ECO:0000313" key="4">
    <source>
        <dbReference type="EMBL" id="NVN31398.1"/>
    </source>
</evidence>
<name>A0A850NX69_9PROT</name>
<dbReference type="EMBL" id="JACHXV010000010">
    <property type="protein sequence ID" value="MBB3174733.1"/>
    <property type="molecule type" value="Genomic_DNA"/>
</dbReference>
<keyword evidence="5" id="KW-1185">Reference proteome</keyword>
<dbReference type="Proteomes" id="UP000557688">
    <property type="component" value="Unassembled WGS sequence"/>
</dbReference>
<dbReference type="AlphaFoldDB" id="A0A850NX69"/>
<organism evidence="4 6">
    <name type="scientific">Endobacter medicaginis</name>
    <dbReference type="NCBI Taxonomy" id="1181271"/>
    <lineage>
        <taxon>Bacteria</taxon>
        <taxon>Pseudomonadati</taxon>
        <taxon>Pseudomonadota</taxon>
        <taxon>Alphaproteobacteria</taxon>
        <taxon>Acetobacterales</taxon>
        <taxon>Acetobacteraceae</taxon>
        <taxon>Endobacter</taxon>
    </lineage>
</organism>
<dbReference type="Gene3D" id="3.40.50.12780">
    <property type="entry name" value="N-terminal domain of ligase-like"/>
    <property type="match status" value="1"/>
</dbReference>
<evidence type="ECO:0000313" key="5">
    <source>
        <dbReference type="Proteomes" id="UP000557688"/>
    </source>
</evidence>
<reference evidence="3 5" key="2">
    <citation type="submission" date="2020-08" db="EMBL/GenBank/DDBJ databases">
        <title>Genomic Encyclopedia of Type Strains, Phase III (KMG-III): the genomes of soil and plant-associated and newly described type strains.</title>
        <authorList>
            <person name="Whitman W."/>
        </authorList>
    </citation>
    <scope>NUCLEOTIDE SEQUENCE [LARGE SCALE GENOMIC DNA]</scope>
    <source>
        <strain evidence="3 5">CECT 8088</strain>
    </source>
</reference>
<dbReference type="RefSeq" id="WP_176625684.1">
    <property type="nucleotide sequence ID" value="NZ_JABXXQ010000364.1"/>
</dbReference>
<protein>
    <submittedName>
        <fullName evidence="4">AMP-binding protein</fullName>
    </submittedName>
    <submittedName>
        <fullName evidence="3">Acyl-CoA synthetase (AMP-forming)/AMP-acid ligase II</fullName>
    </submittedName>
</protein>
<dbReference type="Gene3D" id="3.30.300.30">
    <property type="match status" value="1"/>
</dbReference>
<dbReference type="InterPro" id="IPR000873">
    <property type="entry name" value="AMP-dep_synth/lig_dom"/>
</dbReference>
<dbReference type="SUPFAM" id="SSF56801">
    <property type="entry name" value="Acetyl-CoA synthetase-like"/>
    <property type="match status" value="1"/>
</dbReference>
<accession>A0A850NX69</accession>
<dbReference type="GO" id="GO:0005886">
    <property type="term" value="C:plasma membrane"/>
    <property type="evidence" value="ECO:0007669"/>
    <property type="project" value="TreeGrafter"/>
</dbReference>
<evidence type="ECO:0000313" key="6">
    <source>
        <dbReference type="Proteomes" id="UP000565205"/>
    </source>
</evidence>
<proteinExistence type="inferred from homology"/>
<evidence type="ECO:0000313" key="3">
    <source>
        <dbReference type="EMBL" id="MBB3174733.1"/>
    </source>
</evidence>
<dbReference type="GO" id="GO:0070566">
    <property type="term" value="F:adenylyltransferase activity"/>
    <property type="evidence" value="ECO:0007669"/>
    <property type="project" value="TreeGrafter"/>
</dbReference>
<dbReference type="GO" id="GO:0006633">
    <property type="term" value="P:fatty acid biosynthetic process"/>
    <property type="evidence" value="ECO:0007669"/>
    <property type="project" value="TreeGrafter"/>
</dbReference>
<dbReference type="Pfam" id="PF00501">
    <property type="entry name" value="AMP-binding"/>
    <property type="match status" value="1"/>
</dbReference>
<reference evidence="4 6" key="1">
    <citation type="submission" date="2020-06" db="EMBL/GenBank/DDBJ databases">
        <title>Description of novel acetic acid bacteria.</title>
        <authorList>
            <person name="Sombolestani A."/>
        </authorList>
    </citation>
    <scope>NUCLEOTIDE SEQUENCE [LARGE SCALE GENOMIC DNA]</scope>
    <source>
        <strain evidence="4 6">LMG 26838</strain>
    </source>
</reference>
<evidence type="ECO:0000259" key="2">
    <source>
        <dbReference type="Pfam" id="PF00501"/>
    </source>
</evidence>
<sequence length="566" mass="61966">MTMTRKVLTAAYVHASQRPGDIAFRVLKDGAWTVLSFADVVAGIEDWARRLIGLGLPRGSVVFFVLKHRHEAYVAFLGAMRAGLVPSFLPYPTPKQDAAQYWQTHDILLARVRPSAIISYGANVGILAGMTEGACGHVLDLDGFAAQPVPDVALPALEEVEGDDHIALLQHSSGTTGLKKGVILRHEQIRSQIADFSAAGDIDADCVFITWLPIYHDMGLIACFLMPFVRGGSIVAIDPFDWLARPDMFLDLIAEHRGTHCFLPNFAFSHLARTRDRRRTYDVSSMRAFINASEPPKEETMRRFREVFGPAGLRDGALQVAYGMAETVLGVSQTPMSADASVVHVDLPAFTAARRIRRVEPGSPRSTSFVSCGRIFPNIEARIDAAPGEDIGEIQVRGAYVFSGYYLNDAATTEAFDDGWFRTGDQGFMLDGEVYVCGRIKEMLIVHGRNYYATDLEGIVSDIPGVKPGRAVAFGVQEPGAPSEEAILLAETELVDPAAIAELRQTIRKVVFDRVELSLRHIEILPVGHLLKTTSGKLSRKDNRELYLSLRQGGAPVSLRPQAVPA</sequence>
<evidence type="ECO:0000256" key="1">
    <source>
        <dbReference type="ARBA" id="ARBA00006432"/>
    </source>
</evidence>
<dbReference type="PANTHER" id="PTHR22754:SF32">
    <property type="entry name" value="DISCO-INTERACTING PROTEIN 2"/>
    <property type="match status" value="1"/>
</dbReference>
<comment type="caution">
    <text evidence="4">The sequence shown here is derived from an EMBL/GenBank/DDBJ whole genome shotgun (WGS) entry which is preliminary data.</text>
</comment>